<dbReference type="Proteomes" id="UP000433575">
    <property type="component" value="Unassembled WGS sequence"/>
</dbReference>
<dbReference type="Proteomes" id="UP000480929">
    <property type="component" value="Unassembled WGS sequence"/>
</dbReference>
<dbReference type="EMBL" id="WKPI01000019">
    <property type="protein sequence ID" value="MSC33658.1"/>
    <property type="molecule type" value="Genomic_DNA"/>
</dbReference>
<dbReference type="OrthoDB" id="9914423at2"/>
<evidence type="ECO:0000313" key="4">
    <source>
        <dbReference type="Proteomes" id="UP000480929"/>
    </source>
</evidence>
<keyword evidence="4" id="KW-1185">Reference proteome</keyword>
<reference evidence="3 4" key="1">
    <citation type="journal article" date="2019" name="Nat. Med.">
        <title>A library of human gut bacterial isolates paired with longitudinal multiomics data enables mechanistic microbiome research.</title>
        <authorList>
            <person name="Poyet M."/>
            <person name="Groussin M."/>
            <person name="Gibbons S.M."/>
            <person name="Avila-Pacheco J."/>
            <person name="Jiang X."/>
            <person name="Kearney S.M."/>
            <person name="Perrotta A.R."/>
            <person name="Berdy B."/>
            <person name="Zhao S."/>
            <person name="Lieberman T.D."/>
            <person name="Swanson P.K."/>
            <person name="Smith M."/>
            <person name="Roesemann S."/>
            <person name="Alexander J.E."/>
            <person name="Rich S.A."/>
            <person name="Livny J."/>
            <person name="Vlamakis H."/>
            <person name="Clish C."/>
            <person name="Bullock K."/>
            <person name="Deik A."/>
            <person name="Scott J."/>
            <person name="Pierce K.A."/>
            <person name="Xavier R.J."/>
            <person name="Alm E.J."/>
        </authorList>
    </citation>
    <scope>NUCLEOTIDE SEQUENCE [LARGE SCALE GENOMIC DNA]</scope>
    <source>
        <strain evidence="1 3">BIOML-A4</strain>
        <strain evidence="2 4">BIOML-A5</strain>
    </source>
</reference>
<accession>A0A6N7S7P7</accession>
<proteinExistence type="predicted"/>
<organism evidence="1 3">
    <name type="scientific">Holdemania massiliensis</name>
    <dbReference type="NCBI Taxonomy" id="1468449"/>
    <lineage>
        <taxon>Bacteria</taxon>
        <taxon>Bacillati</taxon>
        <taxon>Bacillota</taxon>
        <taxon>Erysipelotrichia</taxon>
        <taxon>Erysipelotrichales</taxon>
        <taxon>Erysipelotrichaceae</taxon>
        <taxon>Holdemania</taxon>
    </lineage>
</organism>
<dbReference type="RefSeq" id="WP_154239057.1">
    <property type="nucleotide sequence ID" value="NZ_CALJPI010000181.1"/>
</dbReference>
<evidence type="ECO:0000313" key="2">
    <source>
        <dbReference type="EMBL" id="MSC33658.1"/>
    </source>
</evidence>
<dbReference type="EMBL" id="WKPJ01000017">
    <property type="protein sequence ID" value="MSA89903.1"/>
    <property type="molecule type" value="Genomic_DNA"/>
</dbReference>
<sequence length="114" mass="13277">MNKKRLIFNISLILLLVAVLFLNFSFRIPARHFSSAVLNQWETRFARGGQFGDELTAAIEKTVKQQDLPQAWQLSQYYAFVYTKPEIEKDKLCWTEMDNAATAQKKRYCGRLTP</sequence>
<dbReference type="AlphaFoldDB" id="A0A6N7S7P7"/>
<name>A0A6N7S7P7_9FIRM</name>
<gene>
    <name evidence="2" type="ORF">GKD88_11050</name>
    <name evidence="1" type="ORF">GKE08_11250</name>
</gene>
<protein>
    <submittedName>
        <fullName evidence="1">Uncharacterized protein</fullName>
    </submittedName>
</protein>
<evidence type="ECO:0000313" key="1">
    <source>
        <dbReference type="EMBL" id="MSA89903.1"/>
    </source>
</evidence>
<comment type="caution">
    <text evidence="1">The sequence shown here is derived from an EMBL/GenBank/DDBJ whole genome shotgun (WGS) entry which is preliminary data.</text>
</comment>
<evidence type="ECO:0000313" key="3">
    <source>
        <dbReference type="Proteomes" id="UP000433575"/>
    </source>
</evidence>